<evidence type="ECO:0000313" key="1">
    <source>
        <dbReference type="EMBL" id="EPG58672.1"/>
    </source>
</evidence>
<accession>A0AAV3JD54</accession>
<gene>
    <name evidence="1" type="ORF">LEP1GSC103_0458</name>
</gene>
<name>A0AAV3JD54_LEPBO</name>
<dbReference type="AlphaFoldDB" id="A0AAV3JD54"/>
<comment type="caution">
    <text evidence="1">The sequence shown here is derived from an EMBL/GenBank/DDBJ whole genome shotgun (WGS) entry which is preliminary data.</text>
</comment>
<reference evidence="1 2" key="1">
    <citation type="submission" date="2013-04" db="EMBL/GenBank/DDBJ databases">
        <authorList>
            <person name="Harkins D.M."/>
            <person name="Durkin A.S."/>
            <person name="Brinkac L.M."/>
            <person name="Haft D.H."/>
            <person name="Selengut J.D."/>
            <person name="Sanka R."/>
            <person name="DePew J."/>
            <person name="Purushe J."/>
            <person name="Chanthongthip A."/>
            <person name="Lattana O."/>
            <person name="Phetsouvanh R."/>
            <person name="Newton P.N."/>
            <person name="Vinetz J.M."/>
            <person name="Sutton G.G."/>
            <person name="Nierman W.C."/>
            <person name="Fouts D.E."/>
        </authorList>
    </citation>
    <scope>NUCLEOTIDE SEQUENCE [LARGE SCALE GENOMIC DNA]</scope>
    <source>
        <strain evidence="1 2">UI 09931</strain>
    </source>
</reference>
<protein>
    <submittedName>
        <fullName evidence="1">Uncharacterized protein</fullName>
    </submittedName>
</protein>
<dbReference type="EMBL" id="AHNP02000004">
    <property type="protein sequence ID" value="EPG58672.1"/>
    <property type="molecule type" value="Genomic_DNA"/>
</dbReference>
<organism evidence="1 2">
    <name type="scientific">Leptospira borgpetersenii serovar Javanica str. UI 09931</name>
    <dbReference type="NCBI Taxonomy" id="1049767"/>
    <lineage>
        <taxon>Bacteria</taxon>
        <taxon>Pseudomonadati</taxon>
        <taxon>Spirochaetota</taxon>
        <taxon>Spirochaetia</taxon>
        <taxon>Leptospirales</taxon>
        <taxon>Leptospiraceae</taxon>
        <taxon>Leptospira</taxon>
    </lineage>
</organism>
<evidence type="ECO:0000313" key="2">
    <source>
        <dbReference type="Proteomes" id="UP000014570"/>
    </source>
</evidence>
<dbReference type="Proteomes" id="UP000014570">
    <property type="component" value="Unassembled WGS sequence"/>
</dbReference>
<sequence>MRLSKYRNESFYGFSYQIKKLLTAALKIVFCRSGIAATL</sequence>
<proteinExistence type="predicted"/>